<dbReference type="AlphaFoldDB" id="A0A0D2JI39"/>
<evidence type="ECO:0000313" key="1">
    <source>
        <dbReference type="EMBL" id="KIX15381.1"/>
    </source>
</evidence>
<reference evidence="1 2" key="1">
    <citation type="submission" date="2013-11" db="EMBL/GenBank/DDBJ databases">
        <title>Metagenomic analysis of a methanogenic consortium involved in long chain n-alkane degradation.</title>
        <authorList>
            <person name="Davidova I.A."/>
            <person name="Callaghan A.V."/>
            <person name="Wawrik B."/>
            <person name="Pruitt S."/>
            <person name="Marks C."/>
            <person name="Duncan K.E."/>
            <person name="Suflita J.M."/>
        </authorList>
    </citation>
    <scope>NUCLEOTIDE SEQUENCE [LARGE SCALE GENOMIC DNA]</scope>
    <source>
        <strain evidence="1 2">SPR</strain>
    </source>
</reference>
<dbReference type="InParanoid" id="A0A0D2JI39"/>
<organism evidence="1 2">
    <name type="scientific">Dethiosulfatarculus sandiegensis</name>
    <dbReference type="NCBI Taxonomy" id="1429043"/>
    <lineage>
        <taxon>Bacteria</taxon>
        <taxon>Pseudomonadati</taxon>
        <taxon>Thermodesulfobacteriota</taxon>
        <taxon>Desulfarculia</taxon>
        <taxon>Desulfarculales</taxon>
        <taxon>Desulfarculaceae</taxon>
        <taxon>Dethiosulfatarculus</taxon>
    </lineage>
</organism>
<dbReference type="EMBL" id="AZAC01000003">
    <property type="protein sequence ID" value="KIX15381.1"/>
    <property type="molecule type" value="Genomic_DNA"/>
</dbReference>
<evidence type="ECO:0000313" key="2">
    <source>
        <dbReference type="Proteomes" id="UP000032233"/>
    </source>
</evidence>
<name>A0A0D2JI39_9BACT</name>
<proteinExistence type="predicted"/>
<gene>
    <name evidence="1" type="ORF">X474_03355</name>
</gene>
<dbReference type="Proteomes" id="UP000032233">
    <property type="component" value="Unassembled WGS sequence"/>
</dbReference>
<dbReference type="STRING" id="1429043.X474_03355"/>
<keyword evidence="2" id="KW-1185">Reference proteome</keyword>
<protein>
    <submittedName>
        <fullName evidence="1">Uncharacterized protein</fullName>
    </submittedName>
</protein>
<comment type="caution">
    <text evidence="1">The sequence shown here is derived from an EMBL/GenBank/DDBJ whole genome shotgun (WGS) entry which is preliminary data.</text>
</comment>
<accession>A0A0D2JI39</accession>
<sequence length="44" mass="5429">MDMINSINLYIVKKIVSYHNILERLEHENKNLHVLTFEHTHYYD</sequence>